<comment type="pathway">
    <text evidence="8">Protein biosynthesis; polypeptide chain elongation.</text>
</comment>
<dbReference type="NCBIfam" id="TIGR00231">
    <property type="entry name" value="small_GTP"/>
    <property type="match status" value="1"/>
</dbReference>
<dbReference type="InterPro" id="IPR014721">
    <property type="entry name" value="Ribsml_uS5_D2-typ_fold_subgr"/>
</dbReference>
<dbReference type="GO" id="GO:0005525">
    <property type="term" value="F:GTP binding"/>
    <property type="evidence" value="ECO:0007669"/>
    <property type="project" value="UniProtKB-UniRule"/>
</dbReference>
<dbReference type="SMART" id="SM00889">
    <property type="entry name" value="EFG_IV"/>
    <property type="match status" value="1"/>
</dbReference>
<dbReference type="GO" id="GO:0005739">
    <property type="term" value="C:mitochondrion"/>
    <property type="evidence" value="ECO:0007669"/>
    <property type="project" value="UniProtKB-SubCell"/>
</dbReference>
<dbReference type="Pfam" id="PF00009">
    <property type="entry name" value="GTP_EFTU"/>
    <property type="match status" value="1"/>
</dbReference>
<dbReference type="HAMAP" id="MF_00054_B">
    <property type="entry name" value="EF_G_EF_2_B"/>
    <property type="match status" value="1"/>
</dbReference>
<dbReference type="Pfam" id="PF00679">
    <property type="entry name" value="EFG_C"/>
    <property type="match status" value="1"/>
</dbReference>
<proteinExistence type="inferred from homology"/>
<comment type="subcellular location">
    <subcellularLocation>
        <location evidence="1 8">Mitochondrion</location>
    </subcellularLocation>
</comment>
<evidence type="ECO:0000256" key="5">
    <source>
        <dbReference type="ARBA" id="ARBA00022917"/>
    </source>
</evidence>
<dbReference type="CDD" id="cd16262">
    <property type="entry name" value="EFG_III"/>
    <property type="match status" value="1"/>
</dbReference>
<comment type="function">
    <text evidence="8">Mitochondrial GTPase that catalyzes the GTP-dependent ribosomal translocation step during translation elongation. During this step, the ribosome changes from the pre-translocational (PRE) to the post-translocational (POST) state as the newly formed A-site-bound peptidyl-tRNA and P-site-bound deacylated tRNA move to the P and E sites, respectively. Catalyzes the coordinated movement of the two tRNA molecules, the mRNA and conformational changes in the ribosome.</text>
</comment>
<sequence>MSGFSLFNNLIRSTGKINFGSKVNQILNYVPKNDTRRYLSSKVVKDSKITQVERIRNIGISAHIDSGKTTLTERLLFYSGRIEEMHEVKGKDQVGATMDSMELERQRGITIQSAATYIDWKNNNINIIDTPGHVDFTIEVERALRVLDGAVLVLCAVGGVQSQTMTVNRQMKRNNVPFIAFINKLDRLGANHNRVAGQLKQKLGQNCALVQFPMGLESKFKGIVDVIDEKAIYFDGKFGETIREEPVPEEYIPELKKKKQDLIESLSNIDEELGEMFLDEKIPTNDQIKAAIRRNVIKRTFTPIFVGSALKNKGVQKLLDGIVQYLPNPSEIENFALDESSGETQRVLINPERSDKNKFLGLAFKLEAGRYGQLTYIRVYQGHIKKDDIAYNVRTGKKHKISRLVRMHANHMEDIEDAYAGDIIALFGIDCSTGDTFVTEKDFKLSMESMFVPDPVVSLSIKPADSNMNDNFSKGINRFMKEDPTFKVIYDSDSKELIAYGMGELHLDIYATRLEREYNCKCILGKPKVAFRETLLEAFEFDYLHKKQSGGQGQFGKVIGTLEPLPQEKYQSIEFIDETTGTNVPDQFIPGIKRGFYNSLEKGVLTGNKVTGVLFRLTDGANHCTDSTDLAFQLAAEGAMKQAFSEGKWQIIEPIMFVEVTAPEEFQSVVVGNINKRNGIIINSETNMGWFNLQCEVALNDMFGYSSEIRSLTQGKGEFAMEFLKYLPARQEVVSKLIDAGSTDKNQTKKKKKN</sequence>
<dbReference type="FunFam" id="3.30.70.240:FF:000001">
    <property type="entry name" value="Elongation factor G"/>
    <property type="match status" value="1"/>
</dbReference>
<evidence type="ECO:0000259" key="9">
    <source>
        <dbReference type="PROSITE" id="PS51722"/>
    </source>
</evidence>
<dbReference type="Pfam" id="PF03764">
    <property type="entry name" value="EFG_IV"/>
    <property type="match status" value="1"/>
</dbReference>
<evidence type="ECO:0000256" key="1">
    <source>
        <dbReference type="ARBA" id="ARBA00004173"/>
    </source>
</evidence>
<dbReference type="SUPFAM" id="SSF54980">
    <property type="entry name" value="EF-G C-terminal domain-like"/>
    <property type="match status" value="2"/>
</dbReference>
<dbReference type="FunFam" id="2.40.30.10:FF:000022">
    <property type="entry name" value="Elongation factor G, mitochondrial"/>
    <property type="match status" value="1"/>
</dbReference>
<comment type="caution">
    <text evidence="10">The sequence shown here is derived from an EMBL/GenBank/DDBJ whole genome shotgun (WGS) entry which is preliminary data.</text>
</comment>
<evidence type="ECO:0000256" key="8">
    <source>
        <dbReference type="HAMAP-Rule" id="MF_03061"/>
    </source>
</evidence>
<dbReference type="InterPro" id="IPR000640">
    <property type="entry name" value="EFG_V-like"/>
</dbReference>
<feature type="binding site" evidence="8">
    <location>
        <begin position="62"/>
        <end position="69"/>
    </location>
    <ligand>
        <name>GTP</name>
        <dbReference type="ChEBI" id="CHEBI:37565"/>
    </ligand>
</feature>
<dbReference type="SUPFAM" id="SSF54211">
    <property type="entry name" value="Ribosomal protein S5 domain 2-like"/>
    <property type="match status" value="1"/>
</dbReference>
<keyword evidence="7 8" id="KW-0342">GTP-binding</keyword>
<dbReference type="InterPro" id="IPR000795">
    <property type="entry name" value="T_Tr_GTP-bd_dom"/>
</dbReference>
<dbReference type="PROSITE" id="PS00301">
    <property type="entry name" value="G_TR_1"/>
    <property type="match status" value="1"/>
</dbReference>
<dbReference type="AlphaFoldDB" id="A0A813Q4L9"/>
<dbReference type="NCBIfam" id="TIGR00484">
    <property type="entry name" value="EF-G"/>
    <property type="match status" value="1"/>
</dbReference>
<dbReference type="InterPro" id="IPR035647">
    <property type="entry name" value="EFG_III/V"/>
</dbReference>
<organism evidence="10 11">
    <name type="scientific">Brachionus calyciflorus</name>
    <dbReference type="NCBI Taxonomy" id="104777"/>
    <lineage>
        <taxon>Eukaryota</taxon>
        <taxon>Metazoa</taxon>
        <taxon>Spiralia</taxon>
        <taxon>Gnathifera</taxon>
        <taxon>Rotifera</taxon>
        <taxon>Eurotatoria</taxon>
        <taxon>Monogononta</taxon>
        <taxon>Pseudotrocha</taxon>
        <taxon>Ploima</taxon>
        <taxon>Brachionidae</taxon>
        <taxon>Brachionus</taxon>
    </lineage>
</organism>
<dbReference type="CDD" id="cd01886">
    <property type="entry name" value="EF-G"/>
    <property type="match status" value="1"/>
</dbReference>
<dbReference type="FunFam" id="3.30.230.10:FF:000003">
    <property type="entry name" value="Elongation factor G"/>
    <property type="match status" value="1"/>
</dbReference>
<feature type="domain" description="Tr-type G" evidence="9">
    <location>
        <begin position="53"/>
        <end position="330"/>
    </location>
</feature>
<evidence type="ECO:0000313" key="10">
    <source>
        <dbReference type="EMBL" id="CAF0761893.1"/>
    </source>
</evidence>
<dbReference type="InterPro" id="IPR005225">
    <property type="entry name" value="Small_GTP-bd"/>
</dbReference>
<dbReference type="CDD" id="cd04091">
    <property type="entry name" value="mtEFG1_II_like"/>
    <property type="match status" value="1"/>
</dbReference>
<reference evidence="10" key="1">
    <citation type="submission" date="2021-02" db="EMBL/GenBank/DDBJ databases">
        <authorList>
            <person name="Nowell W R."/>
        </authorList>
    </citation>
    <scope>NUCLEOTIDE SEQUENCE</scope>
    <source>
        <strain evidence="10">Ploen Becks lab</strain>
    </source>
</reference>
<dbReference type="Gene3D" id="3.30.230.10">
    <property type="match status" value="1"/>
</dbReference>
<dbReference type="Proteomes" id="UP000663879">
    <property type="component" value="Unassembled WGS sequence"/>
</dbReference>
<evidence type="ECO:0000256" key="7">
    <source>
        <dbReference type="ARBA" id="ARBA00023134"/>
    </source>
</evidence>
<evidence type="ECO:0000256" key="3">
    <source>
        <dbReference type="ARBA" id="ARBA00022741"/>
    </source>
</evidence>
<evidence type="ECO:0000256" key="4">
    <source>
        <dbReference type="ARBA" id="ARBA00022768"/>
    </source>
</evidence>
<dbReference type="Gene3D" id="3.30.70.870">
    <property type="entry name" value="Elongation Factor G (Translational Gtpase), domain 3"/>
    <property type="match status" value="1"/>
</dbReference>
<dbReference type="FunFam" id="3.30.70.870:FF:000001">
    <property type="entry name" value="Elongation factor G"/>
    <property type="match status" value="1"/>
</dbReference>
<dbReference type="InterPro" id="IPR041095">
    <property type="entry name" value="EFG_II"/>
</dbReference>
<protein>
    <recommendedName>
        <fullName evidence="8">Elongation factor G, mitochondrial</fullName>
        <shortName evidence="8">EF-Gmt</shortName>
    </recommendedName>
    <alternativeName>
        <fullName evidence="8">Elongation factor G 1, mitochondrial</fullName>
        <shortName evidence="8">mEF-G 1</shortName>
    </alternativeName>
    <alternativeName>
        <fullName evidence="8">Elongation factor G1</fullName>
    </alternativeName>
</protein>
<dbReference type="CDD" id="cd01434">
    <property type="entry name" value="EFG_mtEFG1_IV"/>
    <property type="match status" value="1"/>
</dbReference>
<feature type="binding site" evidence="8">
    <location>
        <begin position="129"/>
        <end position="133"/>
    </location>
    <ligand>
        <name>GTP</name>
        <dbReference type="ChEBI" id="CHEBI:37565"/>
    </ligand>
</feature>
<dbReference type="PROSITE" id="PS51722">
    <property type="entry name" value="G_TR_2"/>
    <property type="match status" value="1"/>
</dbReference>
<keyword evidence="11" id="KW-1185">Reference proteome</keyword>
<dbReference type="PRINTS" id="PR00315">
    <property type="entry name" value="ELONGATNFCT"/>
</dbReference>
<dbReference type="GO" id="GO:0003924">
    <property type="term" value="F:GTPase activity"/>
    <property type="evidence" value="ECO:0007669"/>
    <property type="project" value="UniProtKB-UniRule"/>
</dbReference>
<comment type="similarity">
    <text evidence="2">Belongs to the TRAFAC class translation factor GTPase superfamily. Classic translation factor GTPase family. EF-G/EF-2 subfamily.</text>
</comment>
<evidence type="ECO:0000256" key="2">
    <source>
        <dbReference type="ARBA" id="ARBA00005870"/>
    </source>
</evidence>
<evidence type="ECO:0000313" key="11">
    <source>
        <dbReference type="Proteomes" id="UP000663879"/>
    </source>
</evidence>
<dbReference type="PANTHER" id="PTHR43636:SF2">
    <property type="entry name" value="ELONGATION FACTOR G, MITOCHONDRIAL"/>
    <property type="match status" value="1"/>
</dbReference>
<name>A0A813Q4L9_9BILA</name>
<dbReference type="SUPFAM" id="SSF50447">
    <property type="entry name" value="Translation proteins"/>
    <property type="match status" value="1"/>
</dbReference>
<dbReference type="EMBL" id="CAJNOC010000440">
    <property type="protein sequence ID" value="CAF0761893.1"/>
    <property type="molecule type" value="Genomic_DNA"/>
</dbReference>
<dbReference type="GO" id="GO:0070125">
    <property type="term" value="P:mitochondrial translational elongation"/>
    <property type="evidence" value="ECO:0007669"/>
    <property type="project" value="UniProtKB-UniRule"/>
</dbReference>
<dbReference type="InterPro" id="IPR004161">
    <property type="entry name" value="EFTu-like_2"/>
</dbReference>
<dbReference type="InterPro" id="IPR005517">
    <property type="entry name" value="Transl_elong_EFG/EF2_IV"/>
</dbReference>
<dbReference type="InterPro" id="IPR047872">
    <property type="entry name" value="EFG_IV"/>
</dbReference>
<dbReference type="Gene3D" id="3.40.50.300">
    <property type="entry name" value="P-loop containing nucleotide triphosphate hydrolases"/>
    <property type="match status" value="1"/>
</dbReference>
<dbReference type="UniPathway" id="UPA00345"/>
<accession>A0A813Q4L9</accession>
<dbReference type="InterPro" id="IPR020568">
    <property type="entry name" value="Ribosomal_Su5_D2-typ_SF"/>
</dbReference>
<dbReference type="Gene3D" id="2.40.30.10">
    <property type="entry name" value="Translation factors"/>
    <property type="match status" value="1"/>
</dbReference>
<dbReference type="FunFam" id="3.40.50.300:FF:000539">
    <property type="entry name" value="Elongation factor G, mitochondrial"/>
    <property type="match status" value="1"/>
</dbReference>
<keyword evidence="6 8" id="KW-0496">Mitochondrion</keyword>
<dbReference type="NCBIfam" id="NF009381">
    <property type="entry name" value="PRK12740.1-5"/>
    <property type="match status" value="1"/>
</dbReference>
<feature type="binding site" evidence="8">
    <location>
        <begin position="183"/>
        <end position="186"/>
    </location>
    <ligand>
        <name>GTP</name>
        <dbReference type="ChEBI" id="CHEBI:37565"/>
    </ligand>
</feature>
<dbReference type="Gene3D" id="3.30.70.240">
    <property type="match status" value="1"/>
</dbReference>
<dbReference type="InterPro" id="IPR027417">
    <property type="entry name" value="P-loop_NTPase"/>
</dbReference>
<dbReference type="SUPFAM" id="SSF52540">
    <property type="entry name" value="P-loop containing nucleoside triphosphate hydrolases"/>
    <property type="match status" value="1"/>
</dbReference>
<dbReference type="GO" id="GO:0003746">
    <property type="term" value="F:translation elongation factor activity"/>
    <property type="evidence" value="ECO:0007669"/>
    <property type="project" value="UniProtKB-UniRule"/>
</dbReference>
<comment type="similarity">
    <text evidence="8">Belongs to the GTP-binding elongation factor family. EF-G/EF-2 subfamily.</text>
</comment>
<dbReference type="Pfam" id="PF14492">
    <property type="entry name" value="EFG_III"/>
    <property type="match status" value="1"/>
</dbReference>
<dbReference type="InterPro" id="IPR004540">
    <property type="entry name" value="Transl_elong_EFG/EF2"/>
</dbReference>
<keyword evidence="4 8" id="KW-0251">Elongation factor</keyword>
<dbReference type="InterPro" id="IPR009022">
    <property type="entry name" value="EFG_III"/>
</dbReference>
<dbReference type="Pfam" id="PF03144">
    <property type="entry name" value="GTP_EFTU_D2"/>
    <property type="match status" value="1"/>
</dbReference>
<dbReference type="InterPro" id="IPR031157">
    <property type="entry name" value="G_TR_CS"/>
</dbReference>
<keyword evidence="3 8" id="KW-0547">Nucleotide-binding</keyword>
<dbReference type="PANTHER" id="PTHR43636">
    <property type="entry name" value="ELONGATION FACTOR G, MITOCHONDRIAL"/>
    <property type="match status" value="1"/>
</dbReference>
<dbReference type="OrthoDB" id="198619at2759"/>
<dbReference type="SMART" id="SM00838">
    <property type="entry name" value="EFG_C"/>
    <property type="match status" value="1"/>
</dbReference>
<keyword evidence="5 8" id="KW-0648">Protein biosynthesis</keyword>
<evidence type="ECO:0000256" key="6">
    <source>
        <dbReference type="ARBA" id="ARBA00023128"/>
    </source>
</evidence>
<dbReference type="InterPro" id="IPR009000">
    <property type="entry name" value="Transl_B-barrel_sf"/>
</dbReference>
<gene>
    <name evidence="10" type="ORF">OXX778_LOCUS4477</name>
</gene>